<dbReference type="AlphaFoldDB" id="A0A7S2K9V5"/>
<protein>
    <recommendedName>
        <fullName evidence="2">ATP-grasp domain-containing protein</fullName>
    </recommendedName>
</protein>
<accession>A0A7S2K9V5</accession>
<dbReference type="EMBL" id="HBGW01044506">
    <property type="protein sequence ID" value="CAD9570676.1"/>
    <property type="molecule type" value="Transcribed_RNA"/>
</dbReference>
<proteinExistence type="predicted"/>
<evidence type="ECO:0008006" key="2">
    <source>
        <dbReference type="Google" id="ProtNLM"/>
    </source>
</evidence>
<reference evidence="1" key="1">
    <citation type="submission" date="2021-01" db="EMBL/GenBank/DDBJ databases">
        <authorList>
            <person name="Corre E."/>
            <person name="Pelletier E."/>
            <person name="Niang G."/>
            <person name="Scheremetjew M."/>
            <person name="Finn R."/>
            <person name="Kale V."/>
            <person name="Holt S."/>
            <person name="Cochrane G."/>
            <person name="Meng A."/>
            <person name="Brown T."/>
            <person name="Cohen L."/>
        </authorList>
    </citation>
    <scope>NUCLEOTIDE SEQUENCE</scope>
    <source>
        <strain evidence="1">RCC3387</strain>
    </source>
</reference>
<evidence type="ECO:0000313" key="1">
    <source>
        <dbReference type="EMBL" id="CAD9570676.1"/>
    </source>
</evidence>
<sequence>MVLEDKLLMHTVVDRVAESCGGIKQLPLLHWEQNTLEGKTRETGGNLKDVKRLLAAGFGVFVKPSHGANNEGNAKVTPDKKEHFKKAMSEALSARYEDQASTAVKRVLPGAMAQPLYPAPGVEFWNEGKSGPGNSPLELKVQVLWGKAFAASVYGGTFGEGQRDLFFERQSLSSSKWRAAPLSPAEAPPYARYGNGGEVSAYLEHFLPQVTSQAECLVGRLGAPWLRVDFFVPPPGAGRVPVVLNEIEYNSGVHWSRLQMPIEPWKWKYHKIKDTLWDDIWRWLNLRGMHDGPTKGGLDIFKDIGCTPKKRRWITELFSKDLTPEESYRSMVCQGASGASTEWWASKTAGASK</sequence>
<organism evidence="1">
    <name type="scientific">Zooxanthella nutricula</name>
    <dbReference type="NCBI Taxonomy" id="1333877"/>
    <lineage>
        <taxon>Eukaryota</taxon>
        <taxon>Sar</taxon>
        <taxon>Alveolata</taxon>
        <taxon>Dinophyceae</taxon>
        <taxon>Peridiniales</taxon>
        <taxon>Peridiniales incertae sedis</taxon>
        <taxon>Zooxanthella</taxon>
    </lineage>
</organism>
<name>A0A7S2K9V5_9DINO</name>
<gene>
    <name evidence="1" type="ORF">BRAN1462_LOCUS28220</name>
</gene>